<name>A0A1J6KXF9_NICAT</name>
<dbReference type="AlphaFoldDB" id="A0A1J6KXF9"/>
<dbReference type="EMBL" id="MJEQ01003264">
    <property type="protein sequence ID" value="OIT23721.1"/>
    <property type="molecule type" value="Genomic_DNA"/>
</dbReference>
<gene>
    <name evidence="1" type="ORF">A4A49_28269</name>
</gene>
<sequence>MAKFSENPKSWMEVAVPAVLISPYRISVSPQLETIFEEEDFEDSDLYELSSTTQNCVLFPKVLSFLKLK</sequence>
<dbReference type="OMA" id="PKSWMEV"/>
<evidence type="ECO:0000313" key="1">
    <source>
        <dbReference type="EMBL" id="OIT23721.1"/>
    </source>
</evidence>
<organism evidence="1 2">
    <name type="scientific">Nicotiana attenuata</name>
    <name type="common">Coyote tobacco</name>
    <dbReference type="NCBI Taxonomy" id="49451"/>
    <lineage>
        <taxon>Eukaryota</taxon>
        <taxon>Viridiplantae</taxon>
        <taxon>Streptophyta</taxon>
        <taxon>Embryophyta</taxon>
        <taxon>Tracheophyta</taxon>
        <taxon>Spermatophyta</taxon>
        <taxon>Magnoliopsida</taxon>
        <taxon>eudicotyledons</taxon>
        <taxon>Gunneridae</taxon>
        <taxon>Pentapetalae</taxon>
        <taxon>asterids</taxon>
        <taxon>lamiids</taxon>
        <taxon>Solanales</taxon>
        <taxon>Solanaceae</taxon>
        <taxon>Nicotianoideae</taxon>
        <taxon>Nicotianeae</taxon>
        <taxon>Nicotiana</taxon>
    </lineage>
</organism>
<dbReference type="KEGG" id="nau:109216535"/>
<protein>
    <submittedName>
        <fullName evidence="1">Uncharacterized protein</fullName>
    </submittedName>
</protein>
<dbReference type="Proteomes" id="UP000187609">
    <property type="component" value="Unassembled WGS sequence"/>
</dbReference>
<proteinExistence type="predicted"/>
<comment type="caution">
    <text evidence="1">The sequence shown here is derived from an EMBL/GenBank/DDBJ whole genome shotgun (WGS) entry which is preliminary data.</text>
</comment>
<dbReference type="OrthoDB" id="1214939at2759"/>
<keyword evidence="2" id="KW-1185">Reference proteome</keyword>
<reference evidence="1" key="1">
    <citation type="submission" date="2016-11" db="EMBL/GenBank/DDBJ databases">
        <title>The genome of Nicotiana attenuata.</title>
        <authorList>
            <person name="Xu S."/>
            <person name="Brockmoeller T."/>
            <person name="Gaquerel E."/>
            <person name="Navarro A."/>
            <person name="Kuhl H."/>
            <person name="Gase K."/>
            <person name="Ling Z."/>
            <person name="Zhou W."/>
            <person name="Kreitzer C."/>
            <person name="Stanke M."/>
            <person name="Tang H."/>
            <person name="Lyons E."/>
            <person name="Pandey P."/>
            <person name="Pandey S.P."/>
            <person name="Timmermann B."/>
            <person name="Baldwin I.T."/>
        </authorList>
    </citation>
    <scope>NUCLEOTIDE SEQUENCE [LARGE SCALE GENOMIC DNA]</scope>
    <source>
        <strain evidence="1">UT</strain>
    </source>
</reference>
<accession>A0A1J6KXF9</accession>
<evidence type="ECO:0000313" key="2">
    <source>
        <dbReference type="Proteomes" id="UP000187609"/>
    </source>
</evidence>
<dbReference type="Gramene" id="OIT23721">
    <property type="protein sequence ID" value="OIT23721"/>
    <property type="gene ID" value="A4A49_28269"/>
</dbReference>